<dbReference type="FunFam" id="3.30.40.10:FF:000063">
    <property type="entry name" value="E3 ubiquitin-protein ligase"/>
    <property type="match status" value="1"/>
</dbReference>
<keyword evidence="6" id="KW-0479">Metal-binding</keyword>
<keyword evidence="5" id="KW-0808">Transferase</keyword>
<comment type="caution">
    <text evidence="14">The sequence shown here is derived from an EMBL/GenBank/DDBJ whole genome shotgun (WGS) entry which is preliminary data.</text>
</comment>
<dbReference type="InterPro" id="IPR049548">
    <property type="entry name" value="Sina-like_RING"/>
</dbReference>
<feature type="region of interest" description="Disordered" evidence="11">
    <location>
        <begin position="1"/>
        <end position="28"/>
    </location>
</feature>
<dbReference type="PANTHER" id="PTHR45877:SF7">
    <property type="entry name" value="E3 UBIQUITIN-PROTEIN LIGASE SIAH1"/>
    <property type="match status" value="1"/>
</dbReference>
<evidence type="ECO:0000256" key="6">
    <source>
        <dbReference type="ARBA" id="ARBA00022723"/>
    </source>
</evidence>
<dbReference type="GO" id="GO:0016567">
    <property type="term" value="P:protein ubiquitination"/>
    <property type="evidence" value="ECO:0007669"/>
    <property type="project" value="UniProtKB-UniPathway"/>
</dbReference>
<keyword evidence="7 10" id="KW-0863">Zinc-finger</keyword>
<evidence type="ECO:0000256" key="3">
    <source>
        <dbReference type="ARBA" id="ARBA00009119"/>
    </source>
</evidence>
<feature type="domain" description="SIAH-type" evidence="13">
    <location>
        <begin position="94"/>
        <end position="157"/>
    </location>
</feature>
<dbReference type="EC" id="2.3.2.27" evidence="4"/>
<reference evidence="14" key="2">
    <citation type="submission" date="2004-02" db="EMBL/GenBank/DDBJ databases">
        <authorList>
            <consortium name="Genoscope"/>
            <consortium name="Whitehead Institute Centre for Genome Research"/>
        </authorList>
    </citation>
    <scope>NUCLEOTIDE SEQUENCE</scope>
</reference>
<proteinExistence type="inferred from homology"/>
<feature type="non-terminal residue" evidence="14">
    <location>
        <position position="1"/>
    </location>
</feature>
<dbReference type="EMBL" id="CAAE01008882">
    <property type="protein sequence ID" value="CAF91602.1"/>
    <property type="molecule type" value="Genomic_DNA"/>
</dbReference>
<gene>
    <name evidence="14" type="ORF">GSTENG00006442001</name>
</gene>
<dbReference type="PROSITE" id="PS50089">
    <property type="entry name" value="ZF_RING_2"/>
    <property type="match status" value="1"/>
</dbReference>
<dbReference type="PANTHER" id="PTHR45877">
    <property type="entry name" value="E3 UBIQUITIN-PROTEIN LIGASE SIAH2"/>
    <property type="match status" value="1"/>
</dbReference>
<protein>
    <recommendedName>
        <fullName evidence="4">RING-type E3 ubiquitin transferase</fullName>
        <ecNumber evidence="4">2.3.2.27</ecNumber>
    </recommendedName>
</protein>
<dbReference type="GO" id="GO:0043161">
    <property type="term" value="P:proteasome-mediated ubiquitin-dependent protein catabolic process"/>
    <property type="evidence" value="ECO:0007669"/>
    <property type="project" value="TreeGrafter"/>
</dbReference>
<evidence type="ECO:0000259" key="12">
    <source>
        <dbReference type="PROSITE" id="PS50089"/>
    </source>
</evidence>
<comment type="pathway">
    <text evidence="2">Protein modification; protein ubiquitination.</text>
</comment>
<dbReference type="SUPFAM" id="SSF49599">
    <property type="entry name" value="TRAF domain-like"/>
    <property type="match status" value="1"/>
</dbReference>
<comment type="catalytic activity">
    <reaction evidence="1">
        <text>S-ubiquitinyl-[E2 ubiquitin-conjugating enzyme]-L-cysteine + [acceptor protein]-L-lysine = [E2 ubiquitin-conjugating enzyme]-L-cysteine + N(6)-ubiquitinyl-[acceptor protein]-L-lysine.</text>
        <dbReference type="EC" id="2.3.2.27"/>
    </reaction>
</comment>
<feature type="region of interest" description="Disordered" evidence="11">
    <location>
        <begin position="144"/>
        <end position="178"/>
    </location>
</feature>
<evidence type="ECO:0000256" key="9">
    <source>
        <dbReference type="ARBA" id="ARBA00022833"/>
    </source>
</evidence>
<evidence type="ECO:0000256" key="1">
    <source>
        <dbReference type="ARBA" id="ARBA00000900"/>
    </source>
</evidence>
<accession>Q4T680</accession>
<dbReference type="GO" id="GO:0031624">
    <property type="term" value="F:ubiquitin conjugating enzyme binding"/>
    <property type="evidence" value="ECO:0007669"/>
    <property type="project" value="TreeGrafter"/>
</dbReference>
<evidence type="ECO:0000256" key="4">
    <source>
        <dbReference type="ARBA" id="ARBA00012483"/>
    </source>
</evidence>
<dbReference type="GO" id="GO:0008270">
    <property type="term" value="F:zinc ion binding"/>
    <property type="evidence" value="ECO:0007669"/>
    <property type="project" value="UniProtKB-KW"/>
</dbReference>
<feature type="domain" description="RING-type" evidence="12">
    <location>
        <begin position="41"/>
        <end position="77"/>
    </location>
</feature>
<evidence type="ECO:0000256" key="2">
    <source>
        <dbReference type="ARBA" id="ARBA00004906"/>
    </source>
</evidence>
<evidence type="ECO:0000256" key="8">
    <source>
        <dbReference type="ARBA" id="ARBA00022786"/>
    </source>
</evidence>
<dbReference type="UniPathway" id="UPA00143"/>
<comment type="similarity">
    <text evidence="3">Belongs to the SINA (Seven in absentia) family.</text>
</comment>
<dbReference type="InterPro" id="IPR004162">
    <property type="entry name" value="SINA-like_animal"/>
</dbReference>
<dbReference type="InterPro" id="IPR013010">
    <property type="entry name" value="Znf_SIAH"/>
</dbReference>
<sequence>MSRQTATALPTGTSKCPPSQRVPTLSGTTASNSDLASLFECPVCFDYVLPPILQCQSGHLVVCSNCRPKLTCCPTCRGPLGSIRNLAMEKVANSVLFPCKYASSGCEVTLPHTEKTEHEELCDVPALLLPLPGGLLQVAGLAGRRHAPPDAPAQVHHHAAGRGHRLPGHGHQPAGRGGLGDDAVLLRLPLHAGAGEAGEVRRPPAVLRHRAAHRHPQAGRELCLPAGAERPPAPADLGGHAALHPRRHRHRHHEQRLPVFDTSIAQLFAENGNLGINVTISMC</sequence>
<dbReference type="KEGG" id="tng:GSTEN00006442G001"/>
<evidence type="ECO:0000313" key="14">
    <source>
        <dbReference type="EMBL" id="CAF91602.1"/>
    </source>
</evidence>
<keyword evidence="9" id="KW-0862">Zinc</keyword>
<dbReference type="InterPro" id="IPR013083">
    <property type="entry name" value="Znf_RING/FYVE/PHD"/>
</dbReference>
<evidence type="ECO:0000256" key="10">
    <source>
        <dbReference type="PROSITE-ProRule" id="PRU00455"/>
    </source>
</evidence>
<dbReference type="InterPro" id="IPR001841">
    <property type="entry name" value="Znf_RING"/>
</dbReference>
<dbReference type="Gene3D" id="3.30.40.10">
    <property type="entry name" value="Zinc/RING finger domain, C3HC4 (zinc finger)"/>
    <property type="match status" value="2"/>
</dbReference>
<reference evidence="14" key="1">
    <citation type="journal article" date="2004" name="Nature">
        <title>Genome duplication in the teleost fish Tetraodon nigroviridis reveals the early vertebrate proto-karyotype.</title>
        <authorList>
            <person name="Jaillon O."/>
            <person name="Aury J.-M."/>
            <person name="Brunet F."/>
            <person name="Petit J.-L."/>
            <person name="Stange-Thomann N."/>
            <person name="Mauceli E."/>
            <person name="Bouneau L."/>
            <person name="Fischer C."/>
            <person name="Ozouf-Costaz C."/>
            <person name="Bernot A."/>
            <person name="Nicaud S."/>
            <person name="Jaffe D."/>
            <person name="Fisher S."/>
            <person name="Lutfalla G."/>
            <person name="Dossat C."/>
            <person name="Segurens B."/>
            <person name="Dasilva C."/>
            <person name="Salanoubat M."/>
            <person name="Levy M."/>
            <person name="Boudet N."/>
            <person name="Castellano S."/>
            <person name="Anthouard V."/>
            <person name="Jubin C."/>
            <person name="Castelli V."/>
            <person name="Katinka M."/>
            <person name="Vacherie B."/>
            <person name="Biemont C."/>
            <person name="Skalli Z."/>
            <person name="Cattolico L."/>
            <person name="Poulain J."/>
            <person name="De Berardinis V."/>
            <person name="Cruaud C."/>
            <person name="Duprat S."/>
            <person name="Brottier P."/>
            <person name="Coutanceau J.-P."/>
            <person name="Gouzy J."/>
            <person name="Parra G."/>
            <person name="Lardier G."/>
            <person name="Chapple C."/>
            <person name="McKernan K.J."/>
            <person name="McEwan P."/>
            <person name="Bosak S."/>
            <person name="Kellis M."/>
            <person name="Volff J.-N."/>
            <person name="Guigo R."/>
            <person name="Zody M.C."/>
            <person name="Mesirov J."/>
            <person name="Lindblad-Toh K."/>
            <person name="Birren B."/>
            <person name="Nusbaum C."/>
            <person name="Kahn D."/>
            <person name="Robinson-Rechavi M."/>
            <person name="Laudet V."/>
            <person name="Schachter V."/>
            <person name="Quetier F."/>
            <person name="Saurin W."/>
            <person name="Scarpelli C."/>
            <person name="Wincker P."/>
            <person name="Lander E.S."/>
            <person name="Weissenbach J."/>
            <person name="Roest Crollius H."/>
        </authorList>
    </citation>
    <scope>NUCLEOTIDE SEQUENCE [LARGE SCALE GENOMIC DNA]</scope>
</reference>
<keyword evidence="8" id="KW-0833">Ubl conjugation pathway</keyword>
<dbReference type="PROSITE" id="PS51081">
    <property type="entry name" value="ZF_SIAH"/>
    <property type="match status" value="1"/>
</dbReference>
<dbReference type="Pfam" id="PF21361">
    <property type="entry name" value="Sina_ZnF"/>
    <property type="match status" value="1"/>
</dbReference>
<organism evidence="14">
    <name type="scientific">Tetraodon nigroviridis</name>
    <name type="common">Spotted green pufferfish</name>
    <name type="synonym">Chelonodon nigroviridis</name>
    <dbReference type="NCBI Taxonomy" id="99883"/>
    <lineage>
        <taxon>Eukaryota</taxon>
        <taxon>Metazoa</taxon>
        <taxon>Chordata</taxon>
        <taxon>Craniata</taxon>
        <taxon>Vertebrata</taxon>
        <taxon>Euteleostomi</taxon>
        <taxon>Actinopterygii</taxon>
        <taxon>Neopterygii</taxon>
        <taxon>Teleostei</taxon>
        <taxon>Neoteleostei</taxon>
        <taxon>Acanthomorphata</taxon>
        <taxon>Eupercaria</taxon>
        <taxon>Tetraodontiformes</taxon>
        <taxon>Tetradontoidea</taxon>
        <taxon>Tetraodontidae</taxon>
        <taxon>Tetraodon</taxon>
    </lineage>
</organism>
<evidence type="ECO:0000256" key="11">
    <source>
        <dbReference type="SAM" id="MobiDB-lite"/>
    </source>
</evidence>
<evidence type="ECO:0000259" key="13">
    <source>
        <dbReference type="PROSITE" id="PS51081"/>
    </source>
</evidence>
<dbReference type="GO" id="GO:0061630">
    <property type="term" value="F:ubiquitin protein ligase activity"/>
    <property type="evidence" value="ECO:0007669"/>
    <property type="project" value="UniProtKB-EC"/>
</dbReference>
<dbReference type="OrthoDB" id="941555at2759"/>
<evidence type="ECO:0000256" key="7">
    <source>
        <dbReference type="ARBA" id="ARBA00022771"/>
    </source>
</evidence>
<feature type="compositionally biased region" description="Basic residues" evidence="11">
    <location>
        <begin position="155"/>
        <end position="168"/>
    </location>
</feature>
<evidence type="ECO:0000256" key="5">
    <source>
        <dbReference type="ARBA" id="ARBA00022679"/>
    </source>
</evidence>
<dbReference type="GO" id="GO:0005737">
    <property type="term" value="C:cytoplasm"/>
    <property type="evidence" value="ECO:0007669"/>
    <property type="project" value="TreeGrafter"/>
</dbReference>
<dbReference type="Pfam" id="PF21362">
    <property type="entry name" value="Sina_RING"/>
    <property type="match status" value="1"/>
</dbReference>
<dbReference type="AlphaFoldDB" id="Q4T680"/>
<name>Q4T680_TETNG</name>